<name>A0A8J3I986_9CHLR</name>
<reference evidence="4" key="1">
    <citation type="submission" date="2020-10" db="EMBL/GenBank/DDBJ databases">
        <title>Taxonomic study of unclassified bacteria belonging to the class Ktedonobacteria.</title>
        <authorList>
            <person name="Yabe S."/>
            <person name="Wang C.M."/>
            <person name="Zheng Y."/>
            <person name="Sakai Y."/>
            <person name="Cavaletti L."/>
            <person name="Monciardini P."/>
            <person name="Donadio S."/>
        </authorList>
    </citation>
    <scope>NUCLEOTIDE SEQUENCE</scope>
    <source>
        <strain evidence="4">SOSP1-1</strain>
    </source>
</reference>
<dbReference type="RefSeq" id="WP_220196330.1">
    <property type="nucleotide sequence ID" value="NZ_BNJF01000002.1"/>
</dbReference>
<protein>
    <submittedName>
        <fullName evidence="4">N-acetyltransferase</fullName>
    </submittedName>
</protein>
<gene>
    <name evidence="4" type="ORF">KSX_51670</name>
</gene>
<comment type="caution">
    <text evidence="4">The sequence shown here is derived from an EMBL/GenBank/DDBJ whole genome shotgun (WGS) entry which is preliminary data.</text>
</comment>
<evidence type="ECO:0000256" key="1">
    <source>
        <dbReference type="ARBA" id="ARBA00022679"/>
    </source>
</evidence>
<dbReference type="Gene3D" id="3.40.630.30">
    <property type="match status" value="1"/>
</dbReference>
<dbReference type="PANTHER" id="PTHR43072">
    <property type="entry name" value="N-ACETYLTRANSFERASE"/>
    <property type="match status" value="1"/>
</dbReference>
<accession>A0A8J3I986</accession>
<dbReference type="PROSITE" id="PS51186">
    <property type="entry name" value="GNAT"/>
    <property type="match status" value="1"/>
</dbReference>
<dbReference type="NCBIfam" id="NF040504">
    <property type="entry name" value="resist_ArsN1b"/>
    <property type="match status" value="1"/>
</dbReference>
<organism evidence="4 5">
    <name type="scientific">Ktedonospora formicarum</name>
    <dbReference type="NCBI Taxonomy" id="2778364"/>
    <lineage>
        <taxon>Bacteria</taxon>
        <taxon>Bacillati</taxon>
        <taxon>Chloroflexota</taxon>
        <taxon>Ktedonobacteria</taxon>
        <taxon>Ktedonobacterales</taxon>
        <taxon>Ktedonobacteraceae</taxon>
        <taxon>Ktedonospora</taxon>
    </lineage>
</organism>
<evidence type="ECO:0000313" key="4">
    <source>
        <dbReference type="EMBL" id="GHO47004.1"/>
    </source>
</evidence>
<dbReference type="EMBL" id="BNJF01000002">
    <property type="protein sequence ID" value="GHO47004.1"/>
    <property type="molecule type" value="Genomic_DNA"/>
</dbReference>
<evidence type="ECO:0000256" key="2">
    <source>
        <dbReference type="ARBA" id="ARBA00023315"/>
    </source>
</evidence>
<dbReference type="PANTHER" id="PTHR43072:SF23">
    <property type="entry name" value="UPF0039 PROTEIN C11D3.02C"/>
    <property type="match status" value="1"/>
</dbReference>
<proteinExistence type="predicted"/>
<sequence length="189" mass="21785">MSQRIRLARAKDAQAIQDIYAPIVSHTPISFETTPPSIDEIQRRIEHTLTKFPWLVYEDADRLSGYAYASQHRTRAAYQWAVDVSVYVHEQSRHRGIGRRLYTALFQLLRQQGFYNAYAGITLPNAGSVALHEAMGMRPLGVYHKVGYKLGTWHDVGWWQGELQPHSNNPHAPKSMAEMDIFIWEEHIL</sequence>
<dbReference type="Proteomes" id="UP000612362">
    <property type="component" value="Unassembled WGS sequence"/>
</dbReference>
<dbReference type="AlphaFoldDB" id="A0A8J3I986"/>
<keyword evidence="5" id="KW-1185">Reference proteome</keyword>
<keyword evidence="2" id="KW-0012">Acyltransferase</keyword>
<dbReference type="CDD" id="cd04301">
    <property type="entry name" value="NAT_SF"/>
    <property type="match status" value="1"/>
</dbReference>
<dbReference type="Pfam" id="PF13420">
    <property type="entry name" value="Acetyltransf_4"/>
    <property type="match status" value="1"/>
</dbReference>
<dbReference type="GO" id="GO:0016747">
    <property type="term" value="F:acyltransferase activity, transferring groups other than amino-acyl groups"/>
    <property type="evidence" value="ECO:0007669"/>
    <property type="project" value="InterPro"/>
</dbReference>
<feature type="domain" description="N-acetyltransferase" evidence="3">
    <location>
        <begin position="3"/>
        <end position="159"/>
    </location>
</feature>
<evidence type="ECO:0000313" key="5">
    <source>
        <dbReference type="Proteomes" id="UP000612362"/>
    </source>
</evidence>
<dbReference type="InterPro" id="IPR000182">
    <property type="entry name" value="GNAT_dom"/>
</dbReference>
<evidence type="ECO:0000259" key="3">
    <source>
        <dbReference type="PROSITE" id="PS51186"/>
    </source>
</evidence>
<dbReference type="InterPro" id="IPR016181">
    <property type="entry name" value="Acyl_CoA_acyltransferase"/>
</dbReference>
<dbReference type="SUPFAM" id="SSF55729">
    <property type="entry name" value="Acyl-CoA N-acyltransferases (Nat)"/>
    <property type="match status" value="1"/>
</dbReference>
<keyword evidence="1" id="KW-0808">Transferase</keyword>